<dbReference type="SUPFAM" id="SSF54427">
    <property type="entry name" value="NTF2-like"/>
    <property type="match status" value="1"/>
</dbReference>
<reference evidence="13" key="3">
    <citation type="submission" date="2025-08" db="UniProtKB">
        <authorList>
            <consortium name="Ensembl"/>
        </authorList>
    </citation>
    <scope>IDENTIFICATION</scope>
</reference>
<evidence type="ECO:0000259" key="12">
    <source>
        <dbReference type="PROSITE" id="PS50011"/>
    </source>
</evidence>
<dbReference type="InterPro" id="IPR008271">
    <property type="entry name" value="Ser/Thr_kinase_AS"/>
</dbReference>
<dbReference type="Bgee" id="ENSELUG00000005657">
    <property type="expression patterns" value="Expressed in brain and 13 other cell types or tissues"/>
</dbReference>
<feature type="domain" description="Protein kinase" evidence="12">
    <location>
        <begin position="1"/>
        <end position="257"/>
    </location>
</feature>
<evidence type="ECO:0000256" key="9">
    <source>
        <dbReference type="ARBA" id="ARBA00047430"/>
    </source>
</evidence>
<dbReference type="FunFam" id="3.10.450.50:FF:000001">
    <property type="entry name" value="calcium/calmodulin-dependent protein kinase type II subunit gamma isoform X1"/>
    <property type="match status" value="1"/>
</dbReference>
<protein>
    <recommendedName>
        <fullName evidence="2">calcium/calmodulin-dependent protein kinase</fullName>
        <ecNumber evidence="2">2.7.11.17</ecNumber>
    </recommendedName>
</protein>
<keyword evidence="3" id="KW-0723">Serine/threonine-protein kinase</keyword>
<keyword evidence="14" id="KW-1185">Reference proteome</keyword>
<dbReference type="GO" id="GO:0005516">
    <property type="term" value="F:calmodulin binding"/>
    <property type="evidence" value="ECO:0007669"/>
    <property type="project" value="UniProtKB-KW"/>
</dbReference>
<comment type="subunit">
    <text evidence="11">CAMK2 is composed of four different chains: alpha, beta, gamma, and delta. The different isoforms assemble into homo- or heteromultimeric holoenzymes composed of 8 to 12 subunits.</text>
</comment>
<comment type="function">
    <text evidence="10">CaM-kinase II (CAMK2) is a prominent kinase in the central nervous system.</text>
</comment>
<dbReference type="SMART" id="SM00220">
    <property type="entry name" value="S_TKc"/>
    <property type="match status" value="1"/>
</dbReference>
<sequence>ILGKTPLGAFSVVRRCVKLCTGQEYAAKIINTKKLSARDHQKLEREARICRLLKHSNIVRLHDSISEEGFHYLLFDLVTGGELFEDIVAREYYSEADASHCISQILDSVHHIHQHDIVHRDLKPENLLLASKCKNAAVKLADFGLAIEVQGDQQAWFGFAGTPGYLSPEVLRKEAYGKPVDIWACGVILYILLVGYPPFWDEDQHKLYQQIKAGAYDFPSPEWDTVTPEAKNLINQMLTINPAKRITAQEALKHPWVCQRSTVASMMHRQETVECLKKFNARRKLKVCVSPWYSVSVFICLPGSTTVEDEDVKGKKLKLPVCPQNLLTGVIKDVHEMRTISSLGSRSLMLCSLGSSFSLSPFFCSDAQLPNLTELTLTGALPPPPFPPQPTNHWLCVSYSGFVSVTARKQEIIKITEQLIEAVNNGDFEAYAKICDPGLTSFEPEALGNLVEGMDFQRFYFENLLSKNSKPIHTTILNPHVHLIGEDAACIAYIRLTQFVDGQGHPRSSQSEETRVWHRRDSKWQNVHFHCSGAPAAPLQ</sequence>
<dbReference type="Ensembl" id="ENSELUT00000085269.2">
    <property type="protein sequence ID" value="ENSELUP00000050397.2"/>
    <property type="gene ID" value="ENSELUG00000005657.3"/>
</dbReference>
<dbReference type="Gene3D" id="6.10.140.620">
    <property type="match status" value="1"/>
</dbReference>
<evidence type="ECO:0000313" key="14">
    <source>
        <dbReference type="Proteomes" id="UP000265140"/>
    </source>
</evidence>
<dbReference type="SUPFAM" id="SSF56112">
    <property type="entry name" value="Protein kinase-like (PK-like)"/>
    <property type="match status" value="1"/>
</dbReference>
<dbReference type="FunFam" id="1.10.510.10:FF:000001">
    <property type="entry name" value="Calcium/calmodulin-dependent protein kinase type II subunit delta"/>
    <property type="match status" value="1"/>
</dbReference>
<dbReference type="PANTHER" id="PTHR24347">
    <property type="entry name" value="SERINE/THREONINE-PROTEIN KINASE"/>
    <property type="match status" value="1"/>
</dbReference>
<dbReference type="InterPro" id="IPR013543">
    <property type="entry name" value="Ca/CaM-dep_prot_kinase-assoc"/>
</dbReference>
<dbReference type="Pfam" id="PF00069">
    <property type="entry name" value="Pkinase"/>
    <property type="match status" value="1"/>
</dbReference>
<evidence type="ECO:0000256" key="5">
    <source>
        <dbReference type="ARBA" id="ARBA00022679"/>
    </source>
</evidence>
<accession>A0A6Q2XAW8</accession>
<dbReference type="InterPro" id="IPR032710">
    <property type="entry name" value="NTF2-like_dom_sf"/>
</dbReference>
<keyword evidence="5" id="KW-0808">Transferase</keyword>
<name>A0A6Q2XAW8_ESOLU</name>
<keyword evidence="6" id="KW-0418">Kinase</keyword>
<keyword evidence="4" id="KW-0597">Phosphoprotein</keyword>
<evidence type="ECO:0000256" key="2">
    <source>
        <dbReference type="ARBA" id="ARBA00012434"/>
    </source>
</evidence>
<comment type="similarity">
    <text evidence="1">Belongs to the protein kinase superfamily. CAMK Ser/Thr protein kinase family. CaMK subfamily.</text>
</comment>
<dbReference type="GO" id="GO:0004683">
    <property type="term" value="F:calcium/calmodulin-dependent protein kinase activity"/>
    <property type="evidence" value="ECO:0007669"/>
    <property type="project" value="UniProtKB-EC"/>
</dbReference>
<dbReference type="Gene3D" id="3.30.200.20">
    <property type="entry name" value="Phosphorylase Kinase, domain 1"/>
    <property type="match status" value="1"/>
</dbReference>
<reference evidence="14" key="1">
    <citation type="journal article" date="2014" name="PLoS ONE">
        <title>The genome and linkage map of the northern pike (Esox lucius): conserved synteny revealed between the salmonid sister group and the Neoteleostei.</title>
        <authorList>
            <person name="Rondeau E.B."/>
            <person name="Minkley D.R."/>
            <person name="Leong J.S."/>
            <person name="Messmer A.M."/>
            <person name="Jantzen J.R."/>
            <person name="von Schalburg K.R."/>
            <person name="Lemon C."/>
            <person name="Bird N.H."/>
            <person name="Koop B.F."/>
        </authorList>
    </citation>
    <scope>NUCLEOTIDE SEQUENCE</scope>
</reference>
<dbReference type="Gene3D" id="3.10.450.50">
    <property type="match status" value="1"/>
</dbReference>
<comment type="catalytic activity">
    <reaction evidence="8">
        <text>L-threonyl-[protein] + ATP = O-phospho-L-threonyl-[protein] + ADP + H(+)</text>
        <dbReference type="Rhea" id="RHEA:46608"/>
        <dbReference type="Rhea" id="RHEA-COMP:11060"/>
        <dbReference type="Rhea" id="RHEA-COMP:11605"/>
        <dbReference type="ChEBI" id="CHEBI:15378"/>
        <dbReference type="ChEBI" id="CHEBI:30013"/>
        <dbReference type="ChEBI" id="CHEBI:30616"/>
        <dbReference type="ChEBI" id="CHEBI:61977"/>
        <dbReference type="ChEBI" id="CHEBI:456216"/>
        <dbReference type="EC" id="2.7.11.17"/>
    </reaction>
</comment>
<evidence type="ECO:0000256" key="6">
    <source>
        <dbReference type="ARBA" id="ARBA00022777"/>
    </source>
</evidence>
<proteinExistence type="inferred from homology"/>
<dbReference type="PROSITE" id="PS00108">
    <property type="entry name" value="PROTEIN_KINASE_ST"/>
    <property type="match status" value="1"/>
</dbReference>
<evidence type="ECO:0000313" key="13">
    <source>
        <dbReference type="Ensembl" id="ENSELUP00000050397.2"/>
    </source>
</evidence>
<dbReference type="GO" id="GO:0005524">
    <property type="term" value="F:ATP binding"/>
    <property type="evidence" value="ECO:0007669"/>
    <property type="project" value="InterPro"/>
</dbReference>
<keyword evidence="7" id="KW-0112">Calmodulin-binding</keyword>
<comment type="catalytic activity">
    <reaction evidence="9">
        <text>L-seryl-[protein] + ATP = O-phospho-L-seryl-[protein] + ADP + H(+)</text>
        <dbReference type="Rhea" id="RHEA:17989"/>
        <dbReference type="Rhea" id="RHEA-COMP:9863"/>
        <dbReference type="Rhea" id="RHEA-COMP:11604"/>
        <dbReference type="ChEBI" id="CHEBI:15378"/>
        <dbReference type="ChEBI" id="CHEBI:29999"/>
        <dbReference type="ChEBI" id="CHEBI:30616"/>
        <dbReference type="ChEBI" id="CHEBI:83421"/>
        <dbReference type="ChEBI" id="CHEBI:456216"/>
        <dbReference type="EC" id="2.7.11.17"/>
    </reaction>
</comment>
<dbReference type="FunFam" id="3.30.200.20:FF:000239">
    <property type="entry name" value="Calcium/calmodulin-dependent protein kinase type II subunit beta"/>
    <property type="match status" value="1"/>
</dbReference>
<evidence type="ECO:0000256" key="1">
    <source>
        <dbReference type="ARBA" id="ARBA00005354"/>
    </source>
</evidence>
<evidence type="ECO:0000256" key="7">
    <source>
        <dbReference type="ARBA" id="ARBA00022860"/>
    </source>
</evidence>
<dbReference type="Proteomes" id="UP000265140">
    <property type="component" value="Chromosome 13"/>
</dbReference>
<dbReference type="InterPro" id="IPR000719">
    <property type="entry name" value="Prot_kinase_dom"/>
</dbReference>
<dbReference type="EC" id="2.7.11.17" evidence="2"/>
<dbReference type="Gene3D" id="1.10.510.10">
    <property type="entry name" value="Transferase(Phosphotransferase) domain 1"/>
    <property type="match status" value="1"/>
</dbReference>
<evidence type="ECO:0000256" key="4">
    <source>
        <dbReference type="ARBA" id="ARBA00022553"/>
    </source>
</evidence>
<dbReference type="AlphaFoldDB" id="A0A6Q2XAW8"/>
<evidence type="ECO:0000256" key="3">
    <source>
        <dbReference type="ARBA" id="ARBA00022527"/>
    </source>
</evidence>
<evidence type="ECO:0000256" key="8">
    <source>
        <dbReference type="ARBA" id="ARBA00047307"/>
    </source>
</evidence>
<reference evidence="13" key="2">
    <citation type="submission" date="2020-02" db="EMBL/GenBank/DDBJ databases">
        <title>Esox lucius (northern pike) genome, fEsoLuc1, primary haplotype.</title>
        <authorList>
            <person name="Myers G."/>
            <person name="Karagic N."/>
            <person name="Meyer A."/>
            <person name="Pippel M."/>
            <person name="Reichard M."/>
            <person name="Winkler S."/>
            <person name="Tracey A."/>
            <person name="Sims Y."/>
            <person name="Howe K."/>
            <person name="Rhie A."/>
            <person name="Formenti G."/>
            <person name="Durbin R."/>
            <person name="Fedrigo O."/>
            <person name="Jarvis E.D."/>
        </authorList>
    </citation>
    <scope>NUCLEOTIDE SEQUENCE [LARGE SCALE GENOMIC DNA]</scope>
</reference>
<dbReference type="InterPro" id="IPR011009">
    <property type="entry name" value="Kinase-like_dom_sf"/>
</dbReference>
<organism evidence="13 14">
    <name type="scientific">Esox lucius</name>
    <name type="common">Northern pike</name>
    <dbReference type="NCBI Taxonomy" id="8010"/>
    <lineage>
        <taxon>Eukaryota</taxon>
        <taxon>Metazoa</taxon>
        <taxon>Chordata</taxon>
        <taxon>Craniata</taxon>
        <taxon>Vertebrata</taxon>
        <taxon>Euteleostomi</taxon>
        <taxon>Actinopterygii</taxon>
        <taxon>Neopterygii</taxon>
        <taxon>Teleostei</taxon>
        <taxon>Protacanthopterygii</taxon>
        <taxon>Esociformes</taxon>
        <taxon>Esocidae</taxon>
        <taxon>Esox</taxon>
    </lineage>
</organism>
<dbReference type="GeneTree" id="ENSGT00940000158973"/>
<evidence type="ECO:0000256" key="10">
    <source>
        <dbReference type="ARBA" id="ARBA00056581"/>
    </source>
</evidence>
<reference evidence="13" key="4">
    <citation type="submission" date="2025-09" db="UniProtKB">
        <authorList>
            <consortium name="Ensembl"/>
        </authorList>
    </citation>
    <scope>IDENTIFICATION</scope>
</reference>
<dbReference type="PROSITE" id="PS50011">
    <property type="entry name" value="PROTEIN_KINASE_DOM"/>
    <property type="match status" value="1"/>
</dbReference>
<dbReference type="CDD" id="cd14086">
    <property type="entry name" value="STKc_CaMKII"/>
    <property type="match status" value="1"/>
</dbReference>
<evidence type="ECO:0000256" key="11">
    <source>
        <dbReference type="ARBA" id="ARBA00064333"/>
    </source>
</evidence>
<dbReference type="Pfam" id="PF08332">
    <property type="entry name" value="CaMKII_AD"/>
    <property type="match status" value="1"/>
</dbReference>